<reference evidence="2 3" key="1">
    <citation type="journal article" date="2024" name="Arch. Microbiol.">
        <title>Corallococcus caeni sp. nov., a novel myxobacterium isolated from activated sludge.</title>
        <authorList>
            <person name="Tomita S."/>
            <person name="Nakai R."/>
            <person name="Kuroda K."/>
            <person name="Kurashita H."/>
            <person name="Hatamoto M."/>
            <person name="Yamaguchi T."/>
            <person name="Narihiro T."/>
        </authorList>
    </citation>
    <scope>NUCLEOTIDE SEQUENCE [LARGE SCALE GENOMIC DNA]</scope>
    <source>
        <strain evidence="2 3">NO1</strain>
    </source>
</reference>
<keyword evidence="1" id="KW-1133">Transmembrane helix</keyword>
<accession>A0ABQ6QQ29</accession>
<evidence type="ECO:0000313" key="3">
    <source>
        <dbReference type="Proteomes" id="UP001342631"/>
    </source>
</evidence>
<evidence type="ECO:0000256" key="1">
    <source>
        <dbReference type="SAM" id="Phobius"/>
    </source>
</evidence>
<name>A0ABQ6QQ29_9BACT</name>
<dbReference type="Proteomes" id="UP001342631">
    <property type="component" value="Unassembled WGS sequence"/>
</dbReference>
<evidence type="ECO:0008006" key="4">
    <source>
        <dbReference type="Google" id="ProtNLM"/>
    </source>
</evidence>
<evidence type="ECO:0000313" key="2">
    <source>
        <dbReference type="EMBL" id="GMU06109.1"/>
    </source>
</evidence>
<dbReference type="EMBL" id="BTTX01000002">
    <property type="protein sequence ID" value="GMU06109.1"/>
    <property type="molecule type" value="Genomic_DNA"/>
</dbReference>
<keyword evidence="1" id="KW-0812">Transmembrane</keyword>
<protein>
    <recommendedName>
        <fullName evidence="4">Wall-associated protein</fullName>
    </recommendedName>
</protein>
<proteinExistence type="predicted"/>
<organism evidence="2 3">
    <name type="scientific">Corallococcus caeni</name>
    <dbReference type="NCBI Taxonomy" id="3082388"/>
    <lineage>
        <taxon>Bacteria</taxon>
        <taxon>Pseudomonadati</taxon>
        <taxon>Myxococcota</taxon>
        <taxon>Myxococcia</taxon>
        <taxon>Myxococcales</taxon>
        <taxon>Cystobacterineae</taxon>
        <taxon>Myxococcaceae</taxon>
        <taxon>Corallococcus</taxon>
    </lineage>
</organism>
<comment type="caution">
    <text evidence="2">The sequence shown here is derived from an EMBL/GenBank/DDBJ whole genome shotgun (WGS) entry which is preliminary data.</text>
</comment>
<feature type="transmembrane region" description="Helical" evidence="1">
    <location>
        <begin position="20"/>
        <end position="40"/>
    </location>
</feature>
<keyword evidence="3" id="KW-1185">Reference proteome</keyword>
<gene>
    <name evidence="2" type="ORF">ASNO1_23620</name>
</gene>
<keyword evidence="1" id="KW-0472">Membrane</keyword>
<sequence>MRMLPSGPLNLTAGGKPMPVIRWLVLFVLSCGLGCGAAIISSECNQSDSTVSCCLKRHPGQYEGCGADAPAQRMLGARGARIDSKTLWKQGRIRLDVENPAPGVRPGQLHFQDAQTGAKYLYDPASKSFADAPRWVNELLKTDAKFASSVEKGLYYLGEVPP</sequence>